<dbReference type="Pfam" id="PF07365">
    <property type="entry name" value="Toxin_8"/>
    <property type="match status" value="1"/>
</dbReference>
<accession>A0A068B2V6</accession>
<evidence type="ECO:0000313" key="5">
    <source>
        <dbReference type="EMBL" id="AIC77085.1"/>
    </source>
</evidence>
<protein>
    <submittedName>
        <fullName evidence="5">Conotoxin Bt14.8</fullName>
    </submittedName>
</protein>
<organism evidence="5">
    <name type="scientific">Conus betulinus</name>
    <name type="common">Beech cone</name>
    <dbReference type="NCBI Taxonomy" id="89764"/>
    <lineage>
        <taxon>Eukaryota</taxon>
        <taxon>Metazoa</taxon>
        <taxon>Spiralia</taxon>
        <taxon>Lophotrochozoa</taxon>
        <taxon>Mollusca</taxon>
        <taxon>Gastropoda</taxon>
        <taxon>Caenogastropoda</taxon>
        <taxon>Neogastropoda</taxon>
        <taxon>Conoidea</taxon>
        <taxon>Conidae</taxon>
        <taxon>Conus</taxon>
        <taxon>Dendroconus</taxon>
    </lineage>
</organism>
<dbReference type="AlphaFoldDB" id="A0A068B2V6"/>
<proteinExistence type="inferred from homology"/>
<comment type="similarity">
    <text evidence="2">Belongs to the conotoxin A superfamily.</text>
</comment>
<evidence type="ECO:0000256" key="3">
    <source>
        <dbReference type="ARBA" id="ARBA00022525"/>
    </source>
</evidence>
<evidence type="ECO:0000256" key="1">
    <source>
        <dbReference type="ARBA" id="ARBA00004613"/>
    </source>
</evidence>
<dbReference type="GO" id="GO:0005576">
    <property type="term" value="C:extracellular region"/>
    <property type="evidence" value="ECO:0007669"/>
    <property type="project" value="UniProtKB-SubCell"/>
</dbReference>
<reference evidence="5" key="1">
    <citation type="submission" date="2013-07" db="EMBL/GenBank/DDBJ databases">
        <authorList>
            <person name="Zhang L.X."/>
            <person name="Liu Z.G."/>
            <person name="Dai Q.Y."/>
        </authorList>
    </citation>
    <scope>NUCLEOTIDE SEQUENCE</scope>
    <source>
        <tissue evidence="5">Venom gland</tissue>
    </source>
</reference>
<feature type="non-terminal residue" evidence="5">
    <location>
        <position position="1"/>
    </location>
</feature>
<evidence type="ECO:0000256" key="4">
    <source>
        <dbReference type="ARBA" id="ARBA00022656"/>
    </source>
</evidence>
<dbReference type="EMBL" id="KF414102">
    <property type="protein sequence ID" value="AIC77085.1"/>
    <property type="molecule type" value="Genomic_DNA"/>
</dbReference>
<dbReference type="InterPro" id="IPR009958">
    <property type="entry name" value="Conotoxin_a-typ"/>
</dbReference>
<dbReference type="GO" id="GO:0030550">
    <property type="term" value="F:acetylcholine receptor inhibitor activity"/>
    <property type="evidence" value="ECO:0007669"/>
    <property type="project" value="InterPro"/>
</dbReference>
<name>A0A068B2V6_CONBE</name>
<dbReference type="GO" id="GO:0090729">
    <property type="term" value="F:toxin activity"/>
    <property type="evidence" value="ECO:0007669"/>
    <property type="project" value="UniProtKB-KW"/>
</dbReference>
<keyword evidence="3" id="KW-0964">Secreted</keyword>
<evidence type="ECO:0000256" key="2">
    <source>
        <dbReference type="ARBA" id="ARBA00006077"/>
    </source>
</evidence>
<keyword evidence="4" id="KW-0800">Toxin</keyword>
<comment type="subcellular location">
    <subcellularLocation>
        <location evidence="1">Secreted</location>
    </subcellularLocation>
</comment>
<sequence>SDGRDAAANDEASEVIARNECDNCMRSFCSMIYEKCRLKG</sequence>